<keyword evidence="5" id="KW-0805">Transcription regulation</keyword>
<organism evidence="10 11">
    <name type="scientific">Acropora cervicornis</name>
    <name type="common">Staghorn coral</name>
    <dbReference type="NCBI Taxonomy" id="6130"/>
    <lineage>
        <taxon>Eukaryota</taxon>
        <taxon>Metazoa</taxon>
        <taxon>Cnidaria</taxon>
        <taxon>Anthozoa</taxon>
        <taxon>Hexacorallia</taxon>
        <taxon>Scleractinia</taxon>
        <taxon>Astrocoeniina</taxon>
        <taxon>Acroporidae</taxon>
        <taxon>Acropora</taxon>
    </lineage>
</organism>
<dbReference type="InterPro" id="IPR036236">
    <property type="entry name" value="Znf_C2H2_sf"/>
</dbReference>
<dbReference type="InterPro" id="IPR018473">
    <property type="entry name" value="Hermes_transposase_DNA-db"/>
</dbReference>
<dbReference type="InterPro" id="IPR052035">
    <property type="entry name" value="ZnF_BED_domain_contain"/>
</dbReference>
<dbReference type="GO" id="GO:0016874">
    <property type="term" value="F:ligase activity"/>
    <property type="evidence" value="ECO:0007669"/>
    <property type="project" value="UniProtKB-KW"/>
</dbReference>
<evidence type="ECO:0000256" key="3">
    <source>
        <dbReference type="ARBA" id="ARBA00022771"/>
    </source>
</evidence>
<evidence type="ECO:0000313" key="11">
    <source>
        <dbReference type="Proteomes" id="UP001249851"/>
    </source>
</evidence>
<dbReference type="PANTHER" id="PTHR46481">
    <property type="entry name" value="ZINC FINGER BED DOMAIN-CONTAINING PROTEIN 4"/>
    <property type="match status" value="1"/>
</dbReference>
<dbReference type="Gene3D" id="1.10.10.1070">
    <property type="entry name" value="Zinc finger, BED domain-containing"/>
    <property type="match status" value="1"/>
</dbReference>
<dbReference type="EMBL" id="JARQWQ010000052">
    <property type="protein sequence ID" value="KAK2557046.1"/>
    <property type="molecule type" value="Genomic_DNA"/>
</dbReference>
<comment type="subcellular location">
    <subcellularLocation>
        <location evidence="1">Nucleus</location>
    </subcellularLocation>
</comment>
<reference evidence="10" key="1">
    <citation type="journal article" date="2023" name="G3 (Bethesda)">
        <title>Whole genome assembly and annotation of the endangered Caribbean coral Acropora cervicornis.</title>
        <authorList>
            <person name="Selwyn J.D."/>
            <person name="Vollmer S.V."/>
        </authorList>
    </citation>
    <scope>NUCLEOTIDE SEQUENCE</scope>
    <source>
        <strain evidence="10">K2</strain>
    </source>
</reference>
<dbReference type="SUPFAM" id="SSF53098">
    <property type="entry name" value="Ribonuclease H-like"/>
    <property type="match status" value="1"/>
</dbReference>
<keyword evidence="10" id="KW-0436">Ligase</keyword>
<gene>
    <name evidence="10" type="ORF">P5673_020904</name>
</gene>
<dbReference type="SUPFAM" id="SSF140996">
    <property type="entry name" value="Hermes dimerisation domain"/>
    <property type="match status" value="1"/>
</dbReference>
<sequence>MACEESFEIVPNKKAKSSVWNHFGFLKENDGPVNKTRVACKLCPVKTILKYSGNTTNLTDHLRRKYSKFLKEQSESTSSDAKAVTVTSTIFSAKLPHSSSRAKAISGAILQFMVKDLRPFSVVQNSGFQNLLHVLEPRYTIPSRQHFSDKALPELYEKKKTELKSNLAEAVAVALTTDGWTSRATESYVTIACNYIDKEWKLQSNVLRTRCLPESHTGVNISNVLREAVHEWNLPPNPPVVTDNASNMTVAAEELGTCLHAV</sequence>
<dbReference type="AlphaFoldDB" id="A0AAD9Q9W2"/>
<keyword evidence="3 8" id="KW-0863">Zinc-finger</keyword>
<dbReference type="PROSITE" id="PS50808">
    <property type="entry name" value="ZF_BED"/>
    <property type="match status" value="1"/>
</dbReference>
<keyword evidence="11" id="KW-1185">Reference proteome</keyword>
<dbReference type="GO" id="GO:0003677">
    <property type="term" value="F:DNA binding"/>
    <property type="evidence" value="ECO:0007669"/>
    <property type="project" value="InterPro"/>
</dbReference>
<dbReference type="GO" id="GO:0009791">
    <property type="term" value="P:post-embryonic development"/>
    <property type="evidence" value="ECO:0007669"/>
    <property type="project" value="UniProtKB-ARBA"/>
</dbReference>
<name>A0AAD9Q9W2_ACRCE</name>
<keyword evidence="6" id="KW-0804">Transcription</keyword>
<protein>
    <submittedName>
        <fullName evidence="10">E3 SUMO-protein ligase ZBED1</fullName>
    </submittedName>
</protein>
<dbReference type="Pfam" id="PF10683">
    <property type="entry name" value="DBD_Tnp_Hermes"/>
    <property type="match status" value="1"/>
</dbReference>
<keyword evidence="7" id="KW-0539">Nucleus</keyword>
<evidence type="ECO:0000256" key="2">
    <source>
        <dbReference type="ARBA" id="ARBA00022723"/>
    </source>
</evidence>
<comment type="caution">
    <text evidence="10">The sequence shown here is derived from an EMBL/GenBank/DDBJ whole genome shotgun (WGS) entry which is preliminary data.</text>
</comment>
<dbReference type="SUPFAM" id="SSF57667">
    <property type="entry name" value="beta-beta-alpha zinc fingers"/>
    <property type="match status" value="1"/>
</dbReference>
<keyword evidence="2" id="KW-0479">Metal-binding</keyword>
<dbReference type="Pfam" id="PF02892">
    <property type="entry name" value="zf-BED"/>
    <property type="match status" value="1"/>
</dbReference>
<evidence type="ECO:0000256" key="6">
    <source>
        <dbReference type="ARBA" id="ARBA00023163"/>
    </source>
</evidence>
<evidence type="ECO:0000256" key="8">
    <source>
        <dbReference type="PROSITE-ProRule" id="PRU00027"/>
    </source>
</evidence>
<dbReference type="InterPro" id="IPR003656">
    <property type="entry name" value="Znf_BED"/>
</dbReference>
<dbReference type="GO" id="GO:0005634">
    <property type="term" value="C:nucleus"/>
    <property type="evidence" value="ECO:0007669"/>
    <property type="project" value="UniProtKB-SubCell"/>
</dbReference>
<dbReference type="GO" id="GO:0008270">
    <property type="term" value="F:zinc ion binding"/>
    <property type="evidence" value="ECO:0007669"/>
    <property type="project" value="UniProtKB-KW"/>
</dbReference>
<proteinExistence type="predicted"/>
<evidence type="ECO:0000256" key="1">
    <source>
        <dbReference type="ARBA" id="ARBA00004123"/>
    </source>
</evidence>
<reference evidence="10" key="2">
    <citation type="journal article" date="2023" name="Science">
        <title>Genomic signatures of disease resistance in endangered staghorn corals.</title>
        <authorList>
            <person name="Vollmer S.V."/>
            <person name="Selwyn J.D."/>
            <person name="Despard B.A."/>
            <person name="Roesel C.L."/>
        </authorList>
    </citation>
    <scope>NUCLEOTIDE SEQUENCE</scope>
    <source>
        <strain evidence="10">K2</strain>
    </source>
</reference>
<evidence type="ECO:0000256" key="5">
    <source>
        <dbReference type="ARBA" id="ARBA00023015"/>
    </source>
</evidence>
<dbReference type="Proteomes" id="UP001249851">
    <property type="component" value="Unassembled WGS sequence"/>
</dbReference>
<dbReference type="SMART" id="SM00614">
    <property type="entry name" value="ZnF_BED"/>
    <property type="match status" value="1"/>
</dbReference>
<evidence type="ECO:0000259" key="9">
    <source>
        <dbReference type="PROSITE" id="PS50808"/>
    </source>
</evidence>
<evidence type="ECO:0000256" key="7">
    <source>
        <dbReference type="ARBA" id="ARBA00023242"/>
    </source>
</evidence>
<evidence type="ECO:0000256" key="4">
    <source>
        <dbReference type="ARBA" id="ARBA00022833"/>
    </source>
</evidence>
<evidence type="ECO:0000313" key="10">
    <source>
        <dbReference type="EMBL" id="KAK2557046.1"/>
    </source>
</evidence>
<feature type="domain" description="BED-type" evidence="9">
    <location>
        <begin position="14"/>
        <end position="73"/>
    </location>
</feature>
<dbReference type="PANTHER" id="PTHR46481:SF10">
    <property type="entry name" value="ZINC FINGER BED DOMAIN-CONTAINING PROTEIN 39"/>
    <property type="match status" value="1"/>
</dbReference>
<accession>A0AAD9Q9W2</accession>
<keyword evidence="4" id="KW-0862">Zinc</keyword>
<dbReference type="InterPro" id="IPR012337">
    <property type="entry name" value="RNaseH-like_sf"/>
</dbReference>